<feature type="transmembrane region" description="Helical" evidence="1">
    <location>
        <begin position="197"/>
        <end position="216"/>
    </location>
</feature>
<feature type="transmembrane region" description="Helical" evidence="1">
    <location>
        <begin position="43"/>
        <end position="60"/>
    </location>
</feature>
<dbReference type="RefSeq" id="WP_206229335.1">
    <property type="nucleotide sequence ID" value="NZ_JAFIWB010000005.1"/>
</dbReference>
<evidence type="ECO:0000256" key="1">
    <source>
        <dbReference type="SAM" id="Phobius"/>
    </source>
</evidence>
<keyword evidence="1" id="KW-0472">Membrane</keyword>
<gene>
    <name evidence="3" type="ORF">JR064_07810</name>
</gene>
<comment type="caution">
    <text evidence="3">The sequence shown here is derived from an EMBL/GenBank/DDBJ whole genome shotgun (WGS) entry which is preliminary data.</text>
</comment>
<feature type="transmembrane region" description="Helical" evidence="1">
    <location>
        <begin position="76"/>
        <end position="102"/>
    </location>
</feature>
<dbReference type="PANTHER" id="PTHR36435">
    <property type="entry name" value="SLR1288 PROTEIN"/>
    <property type="match status" value="1"/>
</dbReference>
<keyword evidence="1" id="KW-0812">Transmembrane</keyword>
<feature type="transmembrane region" description="Helical" evidence="1">
    <location>
        <begin position="122"/>
        <end position="141"/>
    </location>
</feature>
<dbReference type="InterPro" id="IPR003675">
    <property type="entry name" value="Rce1/LyrA-like_dom"/>
</dbReference>
<sequence length="249" mass="27021">MSLTSRLSWKFSSARGLPVAVALALVFAAMRAAGTLAPAHWRWLLPLGFVCMAASPWLLLSRPGRQQIGLVRPIRLAWFAPSLALGALAALACFALVAIAFGSGEDNWFVSVARNYRDTIPHQGFSTLQLFLVATVPALLFSPIGEEIFFRGLLQRALEERFSLRASTCIEALWFGLVHLCHHGLLATAAGIRLLPLSAALWVGLMFCTALLFASLRHRSGSLFPAMAAHASFNLAMNACIFAALWPPH</sequence>
<dbReference type="InterPro" id="IPR052710">
    <property type="entry name" value="CAAX_protease"/>
</dbReference>
<keyword evidence="4" id="KW-1185">Reference proteome</keyword>
<feature type="transmembrane region" description="Helical" evidence="1">
    <location>
        <begin position="162"/>
        <end position="185"/>
    </location>
</feature>
<feature type="domain" description="CAAX prenyl protease 2/Lysostaphin resistance protein A-like" evidence="2">
    <location>
        <begin position="130"/>
        <end position="235"/>
    </location>
</feature>
<dbReference type="GO" id="GO:0008237">
    <property type="term" value="F:metallopeptidase activity"/>
    <property type="evidence" value="ECO:0007669"/>
    <property type="project" value="UniProtKB-KW"/>
</dbReference>
<evidence type="ECO:0000313" key="3">
    <source>
        <dbReference type="EMBL" id="MBN6102070.1"/>
    </source>
</evidence>
<proteinExistence type="predicted"/>
<organism evidence="3 4">
    <name type="scientific">Xanthomonas bonasiae</name>
    <dbReference type="NCBI Taxonomy" id="2810351"/>
    <lineage>
        <taxon>Bacteria</taxon>
        <taxon>Pseudomonadati</taxon>
        <taxon>Pseudomonadota</taxon>
        <taxon>Gammaproteobacteria</taxon>
        <taxon>Lysobacterales</taxon>
        <taxon>Lysobacteraceae</taxon>
        <taxon>Xanthomonas</taxon>
    </lineage>
</organism>
<name>A0ABS3B3C3_9XANT</name>
<reference evidence="3 4" key="1">
    <citation type="submission" date="2021-02" db="EMBL/GenBank/DDBJ databases">
        <title>Taxonomically Unique Crown Gall-Associated Xanthomonas Stains Have Deficiency in Virulence Repertories.</title>
        <authorList>
            <person name="Mafakheri H."/>
            <person name="Taghavi S.M."/>
            <person name="Dimkic I."/>
            <person name="Nemanja K."/>
            <person name="Osdaghi E."/>
        </authorList>
    </citation>
    <scope>NUCLEOTIDE SEQUENCE [LARGE SCALE GENOMIC DNA]</scope>
    <source>
        <strain evidence="3 4">FX4</strain>
    </source>
</reference>
<feature type="transmembrane region" description="Helical" evidence="1">
    <location>
        <begin position="223"/>
        <end position="246"/>
    </location>
</feature>
<evidence type="ECO:0000313" key="4">
    <source>
        <dbReference type="Proteomes" id="UP000695802"/>
    </source>
</evidence>
<dbReference type="PANTHER" id="PTHR36435:SF1">
    <property type="entry name" value="CAAX AMINO TERMINAL PROTEASE FAMILY PROTEIN"/>
    <property type="match status" value="1"/>
</dbReference>
<keyword evidence="1" id="KW-1133">Transmembrane helix</keyword>
<keyword evidence="3" id="KW-0378">Hydrolase</keyword>
<dbReference type="Pfam" id="PF02517">
    <property type="entry name" value="Rce1-like"/>
    <property type="match status" value="1"/>
</dbReference>
<protein>
    <submittedName>
        <fullName evidence="3">CPBP family intramembrane metalloprotease</fullName>
    </submittedName>
</protein>
<keyword evidence="3" id="KW-0482">Metalloprotease</keyword>
<evidence type="ECO:0000259" key="2">
    <source>
        <dbReference type="Pfam" id="PF02517"/>
    </source>
</evidence>
<keyword evidence="3" id="KW-0645">Protease</keyword>
<dbReference type="EMBL" id="JAFIWB010000005">
    <property type="protein sequence ID" value="MBN6102070.1"/>
    <property type="molecule type" value="Genomic_DNA"/>
</dbReference>
<accession>A0ABS3B3C3</accession>
<dbReference type="Proteomes" id="UP000695802">
    <property type="component" value="Unassembled WGS sequence"/>
</dbReference>